<evidence type="ECO:0000259" key="7">
    <source>
        <dbReference type="Pfam" id="PF09335"/>
    </source>
</evidence>
<keyword evidence="3 6" id="KW-0812">Transmembrane</keyword>
<dbReference type="PANTHER" id="PTHR42709">
    <property type="entry name" value="ALKALINE PHOSPHATASE LIKE PROTEIN"/>
    <property type="match status" value="1"/>
</dbReference>
<keyword evidence="5 6" id="KW-0472">Membrane</keyword>
<sequence length="211" mass="23978">MSEWINALGSLASQNLFLAFFIVYLATIFLGNVSAFATFWIAFRGGFGAWGTPLALIAIFAAEVSGDLLWYSLGNKLRDTRLGTFIKNYLPRHEQLEQKMQKRNVRYVVLSKFIYASSFPIVFMVGWSRVAFKRFFKTSALTLAVWVPLLMGIAYGLFSGLSPLGAIATFRQFEINFFIGIAAFIVANYFLTKLVKIVFGRWWREENGENE</sequence>
<feature type="transmembrane region" description="Helical" evidence="6">
    <location>
        <begin position="54"/>
        <end position="73"/>
    </location>
</feature>
<feature type="transmembrane region" description="Helical" evidence="6">
    <location>
        <begin position="16"/>
        <end position="42"/>
    </location>
</feature>
<organism evidence="8 9">
    <name type="scientific">Candidatus Liptonbacteria bacterium RIFCSPLOWO2_01_FULL_52_25</name>
    <dbReference type="NCBI Taxonomy" id="1798650"/>
    <lineage>
        <taxon>Bacteria</taxon>
        <taxon>Candidatus Liptoniibacteriota</taxon>
    </lineage>
</organism>
<gene>
    <name evidence="8" type="ORF">A2945_02030</name>
</gene>
<keyword evidence="2" id="KW-1003">Cell membrane</keyword>
<dbReference type="Pfam" id="PF09335">
    <property type="entry name" value="VTT_dom"/>
    <property type="match status" value="1"/>
</dbReference>
<evidence type="ECO:0000256" key="4">
    <source>
        <dbReference type="ARBA" id="ARBA00022989"/>
    </source>
</evidence>
<accession>A0A1G2CEE8</accession>
<feature type="transmembrane region" description="Helical" evidence="6">
    <location>
        <begin position="107"/>
        <end position="128"/>
    </location>
</feature>
<dbReference type="EMBL" id="MHLA01000013">
    <property type="protein sequence ID" value="OGY99754.1"/>
    <property type="molecule type" value="Genomic_DNA"/>
</dbReference>
<dbReference type="AlphaFoldDB" id="A0A1G2CEE8"/>
<dbReference type="Proteomes" id="UP000178880">
    <property type="component" value="Unassembled WGS sequence"/>
</dbReference>
<evidence type="ECO:0000256" key="2">
    <source>
        <dbReference type="ARBA" id="ARBA00022475"/>
    </source>
</evidence>
<evidence type="ECO:0000256" key="1">
    <source>
        <dbReference type="ARBA" id="ARBA00004651"/>
    </source>
</evidence>
<proteinExistence type="predicted"/>
<dbReference type="PANTHER" id="PTHR42709:SF6">
    <property type="entry name" value="UNDECAPRENYL PHOSPHATE TRANSPORTER A"/>
    <property type="match status" value="1"/>
</dbReference>
<comment type="caution">
    <text evidence="8">The sequence shown here is derived from an EMBL/GenBank/DDBJ whole genome shotgun (WGS) entry which is preliminary data.</text>
</comment>
<dbReference type="GO" id="GO:0005886">
    <property type="term" value="C:plasma membrane"/>
    <property type="evidence" value="ECO:0007669"/>
    <property type="project" value="UniProtKB-SubCell"/>
</dbReference>
<evidence type="ECO:0000313" key="9">
    <source>
        <dbReference type="Proteomes" id="UP000178880"/>
    </source>
</evidence>
<keyword evidence="4 6" id="KW-1133">Transmembrane helix</keyword>
<protein>
    <recommendedName>
        <fullName evidence="7">VTT domain-containing protein</fullName>
    </recommendedName>
</protein>
<feature type="domain" description="VTT" evidence="7">
    <location>
        <begin position="49"/>
        <end position="152"/>
    </location>
</feature>
<dbReference type="InterPro" id="IPR032816">
    <property type="entry name" value="VTT_dom"/>
</dbReference>
<evidence type="ECO:0000313" key="8">
    <source>
        <dbReference type="EMBL" id="OGY99754.1"/>
    </source>
</evidence>
<evidence type="ECO:0000256" key="5">
    <source>
        <dbReference type="ARBA" id="ARBA00023136"/>
    </source>
</evidence>
<dbReference type="InterPro" id="IPR051311">
    <property type="entry name" value="DedA_domain"/>
</dbReference>
<name>A0A1G2CEE8_9BACT</name>
<feature type="transmembrane region" description="Helical" evidence="6">
    <location>
        <begin position="173"/>
        <end position="191"/>
    </location>
</feature>
<feature type="transmembrane region" description="Helical" evidence="6">
    <location>
        <begin position="140"/>
        <end position="161"/>
    </location>
</feature>
<reference evidence="8 9" key="1">
    <citation type="journal article" date="2016" name="Nat. Commun.">
        <title>Thousands of microbial genomes shed light on interconnected biogeochemical processes in an aquifer system.</title>
        <authorList>
            <person name="Anantharaman K."/>
            <person name="Brown C.T."/>
            <person name="Hug L.A."/>
            <person name="Sharon I."/>
            <person name="Castelle C.J."/>
            <person name="Probst A.J."/>
            <person name="Thomas B.C."/>
            <person name="Singh A."/>
            <person name="Wilkins M.J."/>
            <person name="Karaoz U."/>
            <person name="Brodie E.L."/>
            <person name="Williams K.H."/>
            <person name="Hubbard S.S."/>
            <person name="Banfield J.F."/>
        </authorList>
    </citation>
    <scope>NUCLEOTIDE SEQUENCE [LARGE SCALE GENOMIC DNA]</scope>
</reference>
<comment type="subcellular location">
    <subcellularLocation>
        <location evidence="1">Cell membrane</location>
        <topology evidence="1">Multi-pass membrane protein</topology>
    </subcellularLocation>
</comment>
<evidence type="ECO:0000256" key="6">
    <source>
        <dbReference type="SAM" id="Phobius"/>
    </source>
</evidence>
<evidence type="ECO:0000256" key="3">
    <source>
        <dbReference type="ARBA" id="ARBA00022692"/>
    </source>
</evidence>
<dbReference type="STRING" id="1798650.A2945_02030"/>